<evidence type="ECO:0000313" key="1">
    <source>
        <dbReference type="EMBL" id="KAI3725892.1"/>
    </source>
</evidence>
<protein>
    <submittedName>
        <fullName evidence="1">Uncharacterized protein</fullName>
    </submittedName>
</protein>
<reference evidence="1 2" key="2">
    <citation type="journal article" date="2022" name="Mol. Ecol. Resour.">
        <title>The genomes of chicory, endive, great burdock and yacon provide insights into Asteraceae paleo-polyploidization history and plant inulin production.</title>
        <authorList>
            <person name="Fan W."/>
            <person name="Wang S."/>
            <person name="Wang H."/>
            <person name="Wang A."/>
            <person name="Jiang F."/>
            <person name="Liu H."/>
            <person name="Zhao H."/>
            <person name="Xu D."/>
            <person name="Zhang Y."/>
        </authorList>
    </citation>
    <scope>NUCLEOTIDE SEQUENCE [LARGE SCALE GENOMIC DNA]</scope>
    <source>
        <strain evidence="2">cv. Yunnan</strain>
        <tissue evidence="1">Leaves</tissue>
    </source>
</reference>
<comment type="caution">
    <text evidence="1">The sequence shown here is derived from an EMBL/GenBank/DDBJ whole genome shotgun (WGS) entry which is preliminary data.</text>
</comment>
<name>A0ACB9BV78_9ASTR</name>
<organism evidence="1 2">
    <name type="scientific">Smallanthus sonchifolius</name>
    <dbReference type="NCBI Taxonomy" id="185202"/>
    <lineage>
        <taxon>Eukaryota</taxon>
        <taxon>Viridiplantae</taxon>
        <taxon>Streptophyta</taxon>
        <taxon>Embryophyta</taxon>
        <taxon>Tracheophyta</taxon>
        <taxon>Spermatophyta</taxon>
        <taxon>Magnoliopsida</taxon>
        <taxon>eudicotyledons</taxon>
        <taxon>Gunneridae</taxon>
        <taxon>Pentapetalae</taxon>
        <taxon>asterids</taxon>
        <taxon>campanulids</taxon>
        <taxon>Asterales</taxon>
        <taxon>Asteraceae</taxon>
        <taxon>Asteroideae</taxon>
        <taxon>Heliantheae alliance</taxon>
        <taxon>Millerieae</taxon>
        <taxon>Smallanthus</taxon>
    </lineage>
</organism>
<proteinExistence type="predicted"/>
<dbReference type="EMBL" id="CM042039">
    <property type="protein sequence ID" value="KAI3725892.1"/>
    <property type="molecule type" value="Genomic_DNA"/>
</dbReference>
<gene>
    <name evidence="1" type="ORF">L1987_65688</name>
</gene>
<sequence length="174" mass="19913">MDCTLLNPIVTGGDILFSSAPPFQKFALLFYLLQELDCALRCSLALKLDLEIWESSFIAGEDYLDINNLAHLFHPFSFEKQVSMHQLSHEVQKQESRDDGTGASSSGSPCFQLRNDAILFVSQTLQRGRKNLWQLRTSRVTVLLFYVAVSSTRIHLLHNIYITLMKKSWKFIIN</sequence>
<accession>A0ACB9BV78</accession>
<keyword evidence="2" id="KW-1185">Reference proteome</keyword>
<reference evidence="2" key="1">
    <citation type="journal article" date="2022" name="Mol. Ecol. Resour.">
        <title>The genomes of chicory, endive, great burdock and yacon provide insights into Asteraceae palaeo-polyploidization history and plant inulin production.</title>
        <authorList>
            <person name="Fan W."/>
            <person name="Wang S."/>
            <person name="Wang H."/>
            <person name="Wang A."/>
            <person name="Jiang F."/>
            <person name="Liu H."/>
            <person name="Zhao H."/>
            <person name="Xu D."/>
            <person name="Zhang Y."/>
        </authorList>
    </citation>
    <scope>NUCLEOTIDE SEQUENCE [LARGE SCALE GENOMIC DNA]</scope>
    <source>
        <strain evidence="2">cv. Yunnan</strain>
    </source>
</reference>
<evidence type="ECO:0000313" key="2">
    <source>
        <dbReference type="Proteomes" id="UP001056120"/>
    </source>
</evidence>
<dbReference type="Proteomes" id="UP001056120">
    <property type="component" value="Linkage Group LG22"/>
</dbReference>